<name>A0A6G6GHN8_9FLAO</name>
<evidence type="ECO:0000259" key="2">
    <source>
        <dbReference type="Pfam" id="PF08327"/>
    </source>
</evidence>
<dbReference type="AlphaFoldDB" id="A0A6G6GHN8"/>
<dbReference type="Proteomes" id="UP000505306">
    <property type="component" value="Chromosome"/>
</dbReference>
<reference evidence="3 4" key="1">
    <citation type="submission" date="2020-02" db="EMBL/GenBank/DDBJ databases">
        <title>Complete genome sequence of Flavobacteriaceae bacterium.</title>
        <authorList>
            <person name="Kim S.-J."/>
            <person name="Kim Y.-S."/>
            <person name="Kim K.-H."/>
        </authorList>
    </citation>
    <scope>NUCLEOTIDE SEQUENCE [LARGE SCALE GENOMIC DNA]</scope>
    <source>
        <strain evidence="3 4">RR4-40</strain>
    </source>
</reference>
<dbReference type="SUPFAM" id="SSF55961">
    <property type="entry name" value="Bet v1-like"/>
    <property type="match status" value="1"/>
</dbReference>
<protein>
    <submittedName>
        <fullName evidence="3">SRPBCC domain-containing protein</fullName>
    </submittedName>
</protein>
<comment type="similarity">
    <text evidence="1">Belongs to the AHA1 family.</text>
</comment>
<sequence length="147" mass="17413">MKTTYPPIIVTQTFPVSAETVWKAITSIDEMKQWYFEVLSSFKPKVGFETRFTVSVEDRVYPHIWKVTEVIPKQKISYQWTFDGYKGKSVTHWELSEENNKTTLKLTSEVLEPYPENIPEFERESGVEGWNYFIKKTLDILFTDREI</sequence>
<dbReference type="EMBL" id="CP049057">
    <property type="protein sequence ID" value="QIE58062.1"/>
    <property type="molecule type" value="Genomic_DNA"/>
</dbReference>
<dbReference type="CDD" id="cd07814">
    <property type="entry name" value="SRPBCC_CalC_Aha1-like"/>
    <property type="match status" value="1"/>
</dbReference>
<evidence type="ECO:0000313" key="4">
    <source>
        <dbReference type="Proteomes" id="UP000505306"/>
    </source>
</evidence>
<accession>A0A6G6GHN8</accession>
<dbReference type="InterPro" id="IPR023393">
    <property type="entry name" value="START-like_dom_sf"/>
</dbReference>
<feature type="domain" description="Activator of Hsp90 ATPase homologue 1/2-like C-terminal" evidence="2">
    <location>
        <begin position="16"/>
        <end position="138"/>
    </location>
</feature>
<evidence type="ECO:0000256" key="1">
    <source>
        <dbReference type="ARBA" id="ARBA00006817"/>
    </source>
</evidence>
<dbReference type="Pfam" id="PF08327">
    <property type="entry name" value="AHSA1"/>
    <property type="match status" value="1"/>
</dbReference>
<gene>
    <name evidence="3" type="ORF">G5B37_00305</name>
</gene>
<keyword evidence="4" id="KW-1185">Reference proteome</keyword>
<dbReference type="InterPro" id="IPR013538">
    <property type="entry name" value="ASHA1/2-like_C"/>
</dbReference>
<organism evidence="3 4">
    <name type="scientific">Rasiella rasia</name>
    <dbReference type="NCBI Taxonomy" id="2744027"/>
    <lineage>
        <taxon>Bacteria</taxon>
        <taxon>Pseudomonadati</taxon>
        <taxon>Bacteroidota</taxon>
        <taxon>Flavobacteriia</taxon>
        <taxon>Flavobacteriales</taxon>
        <taxon>Flavobacteriaceae</taxon>
        <taxon>Rasiella</taxon>
    </lineage>
</organism>
<dbReference type="Gene3D" id="3.30.530.20">
    <property type="match status" value="1"/>
</dbReference>
<dbReference type="RefSeq" id="WP_164678060.1">
    <property type="nucleotide sequence ID" value="NZ_CP049057.1"/>
</dbReference>
<evidence type="ECO:0000313" key="3">
    <source>
        <dbReference type="EMBL" id="QIE58062.1"/>
    </source>
</evidence>
<proteinExistence type="inferred from homology"/>
<dbReference type="KEGG" id="mgel:G5B37_00305"/>